<organism evidence="6 7">
    <name type="scientific">Neurospora tetrasperma (strain FGSC 2508 / ATCC MYA-4615 / P0657)</name>
    <dbReference type="NCBI Taxonomy" id="510951"/>
    <lineage>
        <taxon>Eukaryota</taxon>
        <taxon>Fungi</taxon>
        <taxon>Dikarya</taxon>
        <taxon>Ascomycota</taxon>
        <taxon>Pezizomycotina</taxon>
        <taxon>Sordariomycetes</taxon>
        <taxon>Sordariomycetidae</taxon>
        <taxon>Sordariales</taxon>
        <taxon>Sordariaceae</taxon>
        <taxon>Neurospora</taxon>
    </lineage>
</organism>
<dbReference type="InterPro" id="IPR002068">
    <property type="entry name" value="A-crystallin/Hsp20_dom"/>
</dbReference>
<dbReference type="Proteomes" id="UP000008065">
    <property type="component" value="Unassembled WGS sequence"/>
</dbReference>
<dbReference type="GeneID" id="20824519"/>
<dbReference type="SUPFAM" id="SSF49764">
    <property type="entry name" value="HSP20-like chaperones"/>
    <property type="match status" value="1"/>
</dbReference>
<dbReference type="AlphaFoldDB" id="F8MTA5"/>
<keyword evidence="7" id="KW-1185">Reference proteome</keyword>
<evidence type="ECO:0000256" key="2">
    <source>
        <dbReference type="PROSITE-ProRule" id="PRU00285"/>
    </source>
</evidence>
<dbReference type="VEuPathDB" id="FungiDB:NEUTE1DRAFT_123709"/>
<dbReference type="InterPro" id="IPR031107">
    <property type="entry name" value="Small_HSP"/>
</dbReference>
<evidence type="ECO:0000259" key="5">
    <source>
        <dbReference type="PROSITE" id="PS01031"/>
    </source>
</evidence>
<feature type="region of interest" description="Disordered" evidence="4">
    <location>
        <begin position="31"/>
        <end position="61"/>
    </location>
</feature>
<dbReference type="Pfam" id="PF00011">
    <property type="entry name" value="HSP20"/>
    <property type="match status" value="1"/>
</dbReference>
<dbReference type="Gene3D" id="2.60.40.790">
    <property type="match status" value="1"/>
</dbReference>
<dbReference type="OrthoDB" id="1431247at2759"/>
<evidence type="ECO:0000313" key="6">
    <source>
        <dbReference type="EMBL" id="EGO55237.1"/>
    </source>
</evidence>
<feature type="region of interest" description="Disordered" evidence="4">
    <location>
        <begin position="103"/>
        <end position="156"/>
    </location>
</feature>
<dbReference type="KEGG" id="nte:NEUTE1DRAFT123709"/>
<dbReference type="HOGENOM" id="CLU_046737_1_1_1"/>
<protein>
    <recommendedName>
        <fullName evidence="5">SHSP domain-containing protein</fullName>
    </recommendedName>
</protein>
<dbReference type="RefSeq" id="XP_009853092.1">
    <property type="nucleotide sequence ID" value="XM_009854790.1"/>
</dbReference>
<dbReference type="EMBL" id="GL891306">
    <property type="protein sequence ID" value="EGO55237.1"/>
    <property type="molecule type" value="Genomic_DNA"/>
</dbReference>
<evidence type="ECO:0000256" key="1">
    <source>
        <dbReference type="ARBA" id="ARBA00023016"/>
    </source>
</evidence>
<dbReference type="InterPro" id="IPR008978">
    <property type="entry name" value="HSP20-like_chaperone"/>
</dbReference>
<feature type="compositionally biased region" description="Basic and acidic residues" evidence="4">
    <location>
        <begin position="116"/>
        <end position="148"/>
    </location>
</feature>
<comment type="similarity">
    <text evidence="2 3">Belongs to the small heat shock protein (HSP20) family.</text>
</comment>
<reference evidence="7" key="1">
    <citation type="journal article" date="2011" name="Genetics">
        <title>Massive changes in genome architecture accompany the transition to self-fertility in the filamentous fungus Neurospora tetrasperma.</title>
        <authorList>
            <person name="Ellison C.E."/>
            <person name="Stajich J.E."/>
            <person name="Jacobson D.J."/>
            <person name="Natvig D.O."/>
            <person name="Lapidus A."/>
            <person name="Foster B."/>
            <person name="Aerts A."/>
            <person name="Riley R."/>
            <person name="Lindquist E.A."/>
            <person name="Grigoriev I.V."/>
            <person name="Taylor J.W."/>
        </authorList>
    </citation>
    <scope>NUCLEOTIDE SEQUENCE [LARGE SCALE GENOMIC DNA]</scope>
    <source>
        <strain evidence="7">FGSC 2508 / P0657</strain>
    </source>
</reference>
<dbReference type="PANTHER" id="PTHR11527">
    <property type="entry name" value="HEAT-SHOCK PROTEIN 20 FAMILY MEMBER"/>
    <property type="match status" value="1"/>
</dbReference>
<accession>F8MTA5</accession>
<evidence type="ECO:0000256" key="3">
    <source>
        <dbReference type="RuleBase" id="RU003616"/>
    </source>
</evidence>
<dbReference type="PROSITE" id="PS01031">
    <property type="entry name" value="SHSP"/>
    <property type="match status" value="1"/>
</dbReference>
<keyword evidence="1" id="KW-0346">Stress response</keyword>
<evidence type="ECO:0000256" key="4">
    <source>
        <dbReference type="SAM" id="MobiDB-lite"/>
    </source>
</evidence>
<sequence>MVFTFPSDFATSDPNFTTLFRLLDDFDTYSREVSGGQEPPRPPRIQHGGGGGRWGRKSRGFSPRFDIRETKDAYELYGEVPGADRDDIHIELTEPNTLLIYGRIEREYDPTPEEEGGAKESKGKEDKGKEKQKAEGEGKAETEAEKKAGGKKGAKQKDDTFVRFFLRERHVGEFGREFAFPGPLEELDIDATLEKGILKVVAPKHQPQKGRKIEVK</sequence>
<feature type="domain" description="SHSP" evidence="5">
    <location>
        <begin position="56"/>
        <end position="216"/>
    </location>
</feature>
<proteinExistence type="inferred from homology"/>
<evidence type="ECO:0000313" key="7">
    <source>
        <dbReference type="Proteomes" id="UP000008065"/>
    </source>
</evidence>
<gene>
    <name evidence="6" type="ORF">NEUTE1DRAFT_123709</name>
</gene>
<name>F8MTA5_NEUT8</name>
<dbReference type="CDD" id="cd06464">
    <property type="entry name" value="ACD_sHsps-like"/>
    <property type="match status" value="1"/>
</dbReference>